<feature type="domain" description="Baseplate protein J-like barrel" evidence="1">
    <location>
        <begin position="109"/>
        <end position="194"/>
    </location>
</feature>
<dbReference type="HOGENOM" id="CLU_046415_1_1_9"/>
<dbReference type="PIRSF" id="PIRSF020481">
    <property type="entry name" value="BAP"/>
    <property type="match status" value="1"/>
</dbReference>
<dbReference type="RefSeq" id="WP_013271569.1">
    <property type="nucleotide sequence ID" value="NC_014376.1"/>
</dbReference>
<dbReference type="InterPro" id="IPR006949">
    <property type="entry name" value="Barrel_Baseplate_J-like"/>
</dbReference>
<dbReference type="EMBL" id="CP002109">
    <property type="protein sequence ID" value="ADL03474.1"/>
    <property type="molecule type" value="Genomic_DNA"/>
</dbReference>
<dbReference type="AlphaFoldDB" id="D9R640"/>
<evidence type="ECO:0000313" key="4">
    <source>
        <dbReference type="Proteomes" id="UP000001662"/>
    </source>
</evidence>
<dbReference type="STRING" id="610130.Closa_0855"/>
<dbReference type="PANTHER" id="PTHR37829">
    <property type="entry name" value="PHAGE-LIKE ELEMENT PBSX PROTEIN XKDT"/>
    <property type="match status" value="1"/>
</dbReference>
<feature type="domain" description="Baseplate J-like central" evidence="2">
    <location>
        <begin position="215"/>
        <end position="286"/>
    </location>
</feature>
<dbReference type="KEGG" id="csh:Closa_0855"/>
<dbReference type="eggNOG" id="COG3948">
    <property type="taxonomic scope" value="Bacteria"/>
</dbReference>
<keyword evidence="4" id="KW-1185">Reference proteome</keyword>
<dbReference type="InterPro" id="IPR014507">
    <property type="entry name" value="Baseplate_assembly_J_pred"/>
</dbReference>
<dbReference type="InterPro" id="IPR052399">
    <property type="entry name" value="Phage_Baseplate_Assmbl_Protein"/>
</dbReference>
<evidence type="ECO:0000259" key="1">
    <source>
        <dbReference type="Pfam" id="PF04865"/>
    </source>
</evidence>
<gene>
    <name evidence="3" type="ordered locus">Closa_0855</name>
</gene>
<dbReference type="Proteomes" id="UP000001662">
    <property type="component" value="Chromosome"/>
</dbReference>
<proteinExistence type="predicted"/>
<dbReference type="OrthoDB" id="9793802at2"/>
<organism evidence="3 4">
    <name type="scientific">Lacrimispora saccharolytica (strain ATCC 35040 / DSM 2544 / NRCC 2533 / WM1)</name>
    <name type="common">Clostridium saccharolyticum</name>
    <dbReference type="NCBI Taxonomy" id="610130"/>
    <lineage>
        <taxon>Bacteria</taxon>
        <taxon>Bacillati</taxon>
        <taxon>Bacillota</taxon>
        <taxon>Clostridia</taxon>
        <taxon>Lachnospirales</taxon>
        <taxon>Lachnospiraceae</taxon>
        <taxon>Lacrimispora</taxon>
    </lineage>
</organism>
<name>D9R640_LACSW</name>
<evidence type="ECO:0000259" key="2">
    <source>
        <dbReference type="Pfam" id="PF26078"/>
    </source>
</evidence>
<dbReference type="PANTHER" id="PTHR37829:SF3">
    <property type="entry name" value="PROTEIN JAYE-RELATED"/>
    <property type="match status" value="1"/>
</dbReference>
<protein>
    <submittedName>
        <fullName evidence="3">Baseplate J family protein</fullName>
    </submittedName>
</protein>
<dbReference type="Pfam" id="PF04865">
    <property type="entry name" value="Baseplate_J"/>
    <property type="match status" value="1"/>
</dbReference>
<dbReference type="PaxDb" id="610130-Closa_0855"/>
<dbReference type="InterPro" id="IPR058531">
    <property type="entry name" value="Baseplate_J_M"/>
</dbReference>
<dbReference type="Pfam" id="PF26078">
    <property type="entry name" value="Baseplate_J_M"/>
    <property type="match status" value="1"/>
</dbReference>
<accession>D9R640</accession>
<evidence type="ECO:0000313" key="3">
    <source>
        <dbReference type="EMBL" id="ADL03474.1"/>
    </source>
</evidence>
<reference evidence="3" key="1">
    <citation type="submission" date="2010-07" db="EMBL/GenBank/DDBJ databases">
        <title>Complete sequence of Clostridium saccharolyticum WM1.</title>
        <authorList>
            <consortium name="US DOE Joint Genome Institute"/>
            <person name="Lucas S."/>
            <person name="Copeland A."/>
            <person name="Lapidus A."/>
            <person name="Cheng J.-F."/>
            <person name="Bruce D."/>
            <person name="Goodwin L."/>
            <person name="Pitluck S."/>
            <person name="Chertkov O."/>
            <person name="Detter J.C."/>
            <person name="Han C."/>
            <person name="Tapia R."/>
            <person name="Land M."/>
            <person name="Hauser L."/>
            <person name="Chang Y.-J."/>
            <person name="Jeffries C."/>
            <person name="Kyrpides N."/>
            <person name="Ivanova N."/>
            <person name="Mikhailova N."/>
            <person name="Mouttaki H."/>
            <person name="Lin L."/>
            <person name="Zhou J."/>
            <person name="Hemme C.L."/>
            <person name="Woyke T."/>
        </authorList>
    </citation>
    <scope>NUCLEOTIDE SEQUENCE [LARGE SCALE GENOMIC DNA]</scope>
    <source>
        <strain evidence="3">WM1</strain>
    </source>
</reference>
<sequence>MKNMNNRFSDYPEVSFIEDTSFSDLQARLIEDYEKKYKELTGKNISLSLADPYRLILYSCAVAIYQGYQYEDRAGKMGLLKYSTGEFLDNLAAFKKVKRNEASPARTMIRFTLSAAVERKVVIPKGTRVKGPELYFETSDIGEIMPGQLYADIPAKCQITGIKGNGYLPGEIRTLTDLLPYTLKVSNLTQTSGGADRESDEELAERIYLAPISYSTAGPERAYEYWVKTFSPSVGECRITSEAPGEVDIYVTMADGTIPDDGFLKELEEYLENSNVRPLTDHVVVKKPRPIEYNIDFVYYIRNEDSDKEETIKYAVQTACDNYIAWQKKVGRDINPSKLIYLVMEAGVKMVEVQTPVFTETPDSAMAFPGKIALNYGGRKDD</sequence>